<dbReference type="SUPFAM" id="SSF103481">
    <property type="entry name" value="Multidrug resistance efflux transporter EmrE"/>
    <property type="match status" value="2"/>
</dbReference>
<feature type="transmembrane region" description="Helical" evidence="6">
    <location>
        <begin position="246"/>
        <end position="264"/>
    </location>
</feature>
<proteinExistence type="inferred from homology"/>
<dbReference type="AlphaFoldDB" id="A0A916JR07"/>
<dbReference type="EMBL" id="OU015584">
    <property type="protein sequence ID" value="CAG5085587.1"/>
    <property type="molecule type" value="Genomic_DNA"/>
</dbReference>
<gene>
    <name evidence="8" type="ORF">CRYO30217_02805</name>
</gene>
<accession>A0A916JR07</accession>
<dbReference type="KEGG" id="ptan:CRYO30217_02805"/>
<comment type="subcellular location">
    <subcellularLocation>
        <location evidence="1">Membrane</location>
        <topology evidence="1">Multi-pass membrane protein</topology>
    </subcellularLocation>
</comment>
<evidence type="ECO:0000256" key="6">
    <source>
        <dbReference type="SAM" id="Phobius"/>
    </source>
</evidence>
<protein>
    <recommendedName>
        <fullName evidence="7">EamA domain-containing protein</fullName>
    </recommendedName>
</protein>
<comment type="similarity">
    <text evidence="2">Belongs to the EamA transporter family.</text>
</comment>
<evidence type="ECO:0000256" key="2">
    <source>
        <dbReference type="ARBA" id="ARBA00007362"/>
    </source>
</evidence>
<feature type="transmembrane region" description="Helical" evidence="6">
    <location>
        <begin position="66"/>
        <end position="85"/>
    </location>
</feature>
<evidence type="ECO:0000259" key="7">
    <source>
        <dbReference type="Pfam" id="PF00892"/>
    </source>
</evidence>
<feature type="domain" description="EamA" evidence="7">
    <location>
        <begin position="5"/>
        <end position="138"/>
    </location>
</feature>
<dbReference type="RefSeq" id="WP_258543007.1">
    <property type="nucleotide sequence ID" value="NZ_OU015584.1"/>
</dbReference>
<evidence type="ECO:0000313" key="9">
    <source>
        <dbReference type="Proteomes" id="UP000683507"/>
    </source>
</evidence>
<keyword evidence="9" id="KW-1185">Reference proteome</keyword>
<evidence type="ECO:0000256" key="3">
    <source>
        <dbReference type="ARBA" id="ARBA00022692"/>
    </source>
</evidence>
<feature type="transmembrane region" description="Helical" evidence="6">
    <location>
        <begin position="91"/>
        <end position="115"/>
    </location>
</feature>
<feature type="domain" description="EamA" evidence="7">
    <location>
        <begin position="151"/>
        <end position="286"/>
    </location>
</feature>
<dbReference type="PANTHER" id="PTHR32322">
    <property type="entry name" value="INNER MEMBRANE TRANSPORTER"/>
    <property type="match status" value="1"/>
</dbReference>
<feature type="transmembrane region" description="Helical" evidence="6">
    <location>
        <begin position="34"/>
        <end position="54"/>
    </location>
</feature>
<keyword evidence="3 6" id="KW-0812">Transmembrane</keyword>
<organism evidence="8 9">
    <name type="scientific">Parvicella tangerina</name>
    <dbReference type="NCBI Taxonomy" id="2829795"/>
    <lineage>
        <taxon>Bacteria</taxon>
        <taxon>Pseudomonadati</taxon>
        <taxon>Bacteroidota</taxon>
        <taxon>Flavobacteriia</taxon>
        <taxon>Flavobacteriales</taxon>
        <taxon>Parvicellaceae</taxon>
        <taxon>Parvicella</taxon>
    </lineage>
</organism>
<dbReference type="Proteomes" id="UP000683507">
    <property type="component" value="Chromosome"/>
</dbReference>
<feature type="transmembrane region" description="Helical" evidence="6">
    <location>
        <begin position="270"/>
        <end position="289"/>
    </location>
</feature>
<feature type="transmembrane region" description="Helical" evidence="6">
    <location>
        <begin position="124"/>
        <end position="144"/>
    </location>
</feature>
<evidence type="ECO:0000256" key="1">
    <source>
        <dbReference type="ARBA" id="ARBA00004141"/>
    </source>
</evidence>
<reference evidence="8" key="1">
    <citation type="submission" date="2021-04" db="EMBL/GenBank/DDBJ databases">
        <authorList>
            <person name="Rodrigo-Torres L."/>
            <person name="Arahal R. D."/>
            <person name="Lucena T."/>
        </authorList>
    </citation>
    <scope>NUCLEOTIDE SEQUENCE</scope>
    <source>
        <strain evidence="8">AS29M-1</strain>
    </source>
</reference>
<name>A0A916JR07_9FLAO</name>
<dbReference type="PANTHER" id="PTHR32322:SF2">
    <property type="entry name" value="EAMA DOMAIN-CONTAINING PROTEIN"/>
    <property type="match status" value="1"/>
</dbReference>
<dbReference type="Pfam" id="PF00892">
    <property type="entry name" value="EamA"/>
    <property type="match status" value="2"/>
</dbReference>
<feature type="transmembrane region" description="Helical" evidence="6">
    <location>
        <begin position="214"/>
        <end position="234"/>
    </location>
</feature>
<keyword evidence="5 6" id="KW-0472">Membrane</keyword>
<dbReference type="InterPro" id="IPR000620">
    <property type="entry name" value="EamA_dom"/>
</dbReference>
<keyword evidence="4 6" id="KW-1133">Transmembrane helix</keyword>
<feature type="transmembrane region" description="Helical" evidence="6">
    <location>
        <begin position="150"/>
        <end position="170"/>
    </location>
</feature>
<dbReference type="InterPro" id="IPR050638">
    <property type="entry name" value="AA-Vitamin_Transporters"/>
</dbReference>
<dbReference type="GO" id="GO:0016020">
    <property type="term" value="C:membrane"/>
    <property type="evidence" value="ECO:0007669"/>
    <property type="project" value="UniProtKB-SubCell"/>
</dbReference>
<evidence type="ECO:0000313" key="8">
    <source>
        <dbReference type="EMBL" id="CAG5085587.1"/>
    </source>
</evidence>
<feature type="transmembrane region" description="Helical" evidence="6">
    <location>
        <begin position="182"/>
        <end position="202"/>
    </location>
</feature>
<evidence type="ECO:0000256" key="4">
    <source>
        <dbReference type="ARBA" id="ARBA00022989"/>
    </source>
</evidence>
<sequence>MGNLKAHLALLIVNVIYALSYGYSKHVMPTFLPPFSFILIRVLGATLLFWLLIFFSKKEKIKGADWPILMLCGLFGVAANQLMFFEGLSNTYAINASVIMVATPLIVLILSRLFLGEKMVLQKVVGVGIGMTGAILLIVSRMGALGGFSGYGDLMILLNASSYGVYLVLVKPLMKKYNPITVIRWSFTFGLLIVLPFGLAQWGSINWEMSFSEYWRIGFIVLATTFFTYLLTVYSLGKVSPTIVSAYIYVQPILATLIAVITGSEELEPFVVVYGLMIFLGVFLVSVPIKKKVVNEVLNEDILDN</sequence>
<evidence type="ECO:0000256" key="5">
    <source>
        <dbReference type="ARBA" id="ARBA00023136"/>
    </source>
</evidence>
<dbReference type="InterPro" id="IPR037185">
    <property type="entry name" value="EmrE-like"/>
</dbReference>